<evidence type="ECO:0000259" key="4">
    <source>
        <dbReference type="Pfam" id="PF18293"/>
    </source>
</evidence>
<feature type="compositionally biased region" description="Polar residues" evidence="3">
    <location>
        <begin position="17"/>
        <end position="27"/>
    </location>
</feature>
<evidence type="ECO:0000256" key="2">
    <source>
        <dbReference type="SAM" id="Coils"/>
    </source>
</evidence>
<feature type="compositionally biased region" description="Low complexity" evidence="3">
    <location>
        <begin position="493"/>
        <end position="505"/>
    </location>
</feature>
<sequence>MPAAAKVERINVGSGGDQQQPQQNSKIVANNSSNNNNVNAAQDPTKIANTIIEKKIRNLEKRKSRLLELKVLAEKQEEKELLQKDQIEALKKLDSVVEMIDMLKEINKNISDSLNDYAKQQKKQQKKEQQDKLIERNQAELERIKLFLRIQKILPCVTYLKQHNKQEDSSSSSGDNDNVTTTMRLDDKHVDALENLANDSNADLDEYAEKVHLILDGSKKEFSNGITHLEMKEFCIKIIENKYLENIQSTPKLEISDEPTVDSNNVDCSDVKVADVSNNESQSKTNDKLQVTDVNAENPIRSSSTGSAKPQVETDLQKDPAVIASGFAYPPFTNGNCPVNFLPANNTAIEYSPLLIHQAVGSIPSQTFSNQNYFISNKVPIFDQAVPVVSSNQVSFTDMMACNSAEQHPQDHQDSTNKFNGPMNGKIEQSENVEKPENLNGGDTTSQQDNDSINKMNTNVDSSQIINGHGGYQKRSNYRGRGGSGGRGGSSFRGGRPNNPKNFGGYFNGGGGGGHQVNPVNNYNGTNRPLIRQNGGGRGSYRGSNDRGNGMNRNHYNPNISNQQQQQP</sequence>
<dbReference type="PANTHER" id="PTHR22922:SF19">
    <property type="entry name" value="CAPRIN HOMOLOG"/>
    <property type="match status" value="1"/>
</dbReference>
<feature type="compositionally biased region" description="Gly residues" evidence="3">
    <location>
        <begin position="506"/>
        <end position="515"/>
    </location>
</feature>
<dbReference type="Pfam" id="PF18293">
    <property type="entry name" value="Caprin-1_dimer"/>
    <property type="match status" value="1"/>
</dbReference>
<comment type="similarity">
    <text evidence="1">Belongs to the caprin family.</text>
</comment>
<evidence type="ECO:0000313" key="6">
    <source>
        <dbReference type="EMBL" id="KAH9529493.1"/>
    </source>
</evidence>
<dbReference type="Proteomes" id="UP000828236">
    <property type="component" value="Unassembled WGS sequence"/>
</dbReference>
<reference evidence="5" key="3">
    <citation type="journal article" date="2021" name="World Allergy Organ. J.">
        <title>Chromosome-level assembly of Dermatophagoides farinae genome and transcriptome reveals two novel allergens Der f 37 and Der f 39.</title>
        <authorList>
            <person name="Chen J."/>
            <person name="Cai Z."/>
            <person name="Fan D."/>
            <person name="Hu J."/>
            <person name="Hou Y."/>
            <person name="He Y."/>
            <person name="Zhang Z."/>
            <person name="Zhao Z."/>
            <person name="Gao P."/>
            <person name="Hu W."/>
            <person name="Sun J."/>
            <person name="Li J."/>
            <person name="Ji K."/>
        </authorList>
    </citation>
    <scope>NUCLEOTIDE SEQUENCE</scope>
    <source>
        <strain evidence="5">JKM2019</strain>
    </source>
</reference>
<reference evidence="6" key="1">
    <citation type="submission" date="2013-05" db="EMBL/GenBank/DDBJ databases">
        <authorList>
            <person name="Yim A.K.Y."/>
            <person name="Chan T.F."/>
            <person name="Ji K.M."/>
            <person name="Liu X.Y."/>
            <person name="Zhou J.W."/>
            <person name="Li R.Q."/>
            <person name="Yang K.Y."/>
            <person name="Li J."/>
            <person name="Li M."/>
            <person name="Law P.T.W."/>
            <person name="Wu Y.L."/>
            <person name="Cai Z.L."/>
            <person name="Qin H."/>
            <person name="Bao Y."/>
            <person name="Leung R.K.K."/>
            <person name="Ng P.K.S."/>
            <person name="Zou J."/>
            <person name="Zhong X.J."/>
            <person name="Ran P.X."/>
            <person name="Zhong N.S."/>
            <person name="Liu Z.G."/>
            <person name="Tsui S.K.W."/>
        </authorList>
    </citation>
    <scope>NUCLEOTIDE SEQUENCE</scope>
    <source>
        <strain evidence="6">Derf</strain>
        <tissue evidence="6">Whole organism</tissue>
    </source>
</reference>
<dbReference type="PANTHER" id="PTHR22922">
    <property type="entry name" value="GPI-ANCHORED PROTEIN P137"/>
    <property type="match status" value="1"/>
</dbReference>
<feature type="domain" description="Caprin-1 dimerization" evidence="4">
    <location>
        <begin position="134"/>
        <end position="245"/>
    </location>
</feature>
<dbReference type="InterPro" id="IPR041637">
    <property type="entry name" value="Caprin-1_dimer"/>
</dbReference>
<organism evidence="6 7">
    <name type="scientific">Dermatophagoides farinae</name>
    <name type="common">American house dust mite</name>
    <dbReference type="NCBI Taxonomy" id="6954"/>
    <lineage>
        <taxon>Eukaryota</taxon>
        <taxon>Metazoa</taxon>
        <taxon>Ecdysozoa</taxon>
        <taxon>Arthropoda</taxon>
        <taxon>Chelicerata</taxon>
        <taxon>Arachnida</taxon>
        <taxon>Acari</taxon>
        <taxon>Acariformes</taxon>
        <taxon>Sarcoptiformes</taxon>
        <taxon>Astigmata</taxon>
        <taxon>Psoroptidia</taxon>
        <taxon>Analgoidea</taxon>
        <taxon>Pyroglyphidae</taxon>
        <taxon>Dermatophagoidinae</taxon>
        <taxon>Dermatophagoides</taxon>
    </lineage>
</organism>
<dbReference type="GO" id="GO:0005737">
    <property type="term" value="C:cytoplasm"/>
    <property type="evidence" value="ECO:0007669"/>
    <property type="project" value="TreeGrafter"/>
</dbReference>
<reference evidence="6" key="4">
    <citation type="journal article" date="2022" name="Res Sq">
        <title>Comparative Genomics Reveals Insights into the Divergent Evolution of Astigmatic Mites and Household Pest Adaptations.</title>
        <authorList>
            <person name="Xiong Q."/>
            <person name="Wan A.T.-Y."/>
            <person name="Liu X.-Y."/>
            <person name="Fung C.S.-H."/>
            <person name="Xiao X."/>
            <person name="Malainual N."/>
            <person name="Hou J."/>
            <person name="Wang L."/>
            <person name="Wang M."/>
            <person name="Yang K."/>
            <person name="Cui Y."/>
            <person name="Leung E."/>
            <person name="Nong W."/>
            <person name="Shin S.-K."/>
            <person name="Au S."/>
            <person name="Jeong K.Y."/>
            <person name="Chew F.T."/>
            <person name="Hui J."/>
            <person name="Leung T.F."/>
            <person name="Tungtrongchitr A."/>
            <person name="Zhong N."/>
            <person name="Liu Z."/>
            <person name="Tsui S."/>
        </authorList>
    </citation>
    <scope>NUCLEOTIDE SEQUENCE</scope>
    <source>
        <strain evidence="6">Derf</strain>
        <tissue evidence="6">Whole organism</tissue>
    </source>
</reference>
<dbReference type="AlphaFoldDB" id="A0A922LBG2"/>
<dbReference type="GO" id="GO:0003723">
    <property type="term" value="F:RNA binding"/>
    <property type="evidence" value="ECO:0007669"/>
    <property type="project" value="TreeGrafter"/>
</dbReference>
<proteinExistence type="inferred from homology"/>
<dbReference type="Proteomes" id="UP000790347">
    <property type="component" value="Unassembled WGS sequence"/>
</dbReference>
<feature type="compositionally biased region" description="Polar residues" evidence="3">
    <location>
        <begin position="441"/>
        <end position="466"/>
    </location>
</feature>
<accession>A0A922LBG2</accession>
<feature type="compositionally biased region" description="Polar residues" evidence="3">
    <location>
        <begin position="276"/>
        <end position="308"/>
    </location>
</feature>
<feature type="compositionally biased region" description="Gly residues" evidence="3">
    <location>
        <begin position="480"/>
        <end position="492"/>
    </location>
</feature>
<reference evidence="5" key="2">
    <citation type="submission" date="2020-06" db="EMBL/GenBank/DDBJ databases">
        <authorList>
            <person name="Ji K."/>
            <person name="Li J."/>
        </authorList>
    </citation>
    <scope>NUCLEOTIDE SEQUENCE</scope>
    <source>
        <strain evidence="5">JKM2019</strain>
        <tissue evidence="5">Whole body</tissue>
    </source>
</reference>
<feature type="region of interest" description="Disordered" evidence="3">
    <location>
        <begin position="1"/>
        <end position="42"/>
    </location>
</feature>
<feature type="compositionally biased region" description="Polar residues" evidence="3">
    <location>
        <begin position="551"/>
        <end position="562"/>
    </location>
</feature>
<comment type="caution">
    <text evidence="6">The sequence shown here is derived from an EMBL/GenBank/DDBJ whole genome shotgun (WGS) entry which is preliminary data.</text>
</comment>
<keyword evidence="2" id="KW-0175">Coiled coil</keyword>
<dbReference type="OrthoDB" id="10062814at2759"/>
<feature type="compositionally biased region" description="Basic and acidic residues" evidence="3">
    <location>
        <begin position="428"/>
        <end position="437"/>
    </location>
</feature>
<evidence type="ECO:0000313" key="7">
    <source>
        <dbReference type="Proteomes" id="UP000790347"/>
    </source>
</evidence>
<feature type="region of interest" description="Disordered" evidence="3">
    <location>
        <begin position="274"/>
        <end position="314"/>
    </location>
</feature>
<protein>
    <submittedName>
        <fullName evidence="6">Positive regulation of dendritic spine morphogenesis</fullName>
    </submittedName>
</protein>
<dbReference type="EMBL" id="SDOV01000004">
    <property type="protein sequence ID" value="KAH7642285.1"/>
    <property type="molecule type" value="Genomic_DNA"/>
</dbReference>
<feature type="compositionally biased region" description="Low complexity" evidence="3">
    <location>
        <begin position="28"/>
        <end position="41"/>
    </location>
</feature>
<dbReference type="EMBL" id="ASGP02000001">
    <property type="protein sequence ID" value="KAH9529493.1"/>
    <property type="molecule type" value="Genomic_DNA"/>
</dbReference>
<feature type="coiled-coil region" evidence="2">
    <location>
        <begin position="49"/>
        <end position="143"/>
    </location>
</feature>
<keyword evidence="7" id="KW-1185">Reference proteome</keyword>
<evidence type="ECO:0000313" key="5">
    <source>
        <dbReference type="EMBL" id="KAH7642285.1"/>
    </source>
</evidence>
<feature type="compositionally biased region" description="Low complexity" evidence="3">
    <location>
        <begin position="541"/>
        <end position="550"/>
    </location>
</feature>
<name>A0A922LBG2_DERFA</name>
<feature type="region of interest" description="Disordered" evidence="3">
    <location>
        <begin position="404"/>
        <end position="568"/>
    </location>
</feature>
<gene>
    <name evidence="6" type="primary">CAPRIN1</name>
    <name evidence="6" type="ORF">DERF_003374</name>
    <name evidence="5" type="ORF">HUG17_5330</name>
</gene>
<evidence type="ECO:0000256" key="1">
    <source>
        <dbReference type="ARBA" id="ARBA00007950"/>
    </source>
</evidence>
<evidence type="ECO:0000256" key="3">
    <source>
        <dbReference type="SAM" id="MobiDB-lite"/>
    </source>
</evidence>
<dbReference type="InterPro" id="IPR028816">
    <property type="entry name" value="Caprin"/>
</dbReference>